<feature type="transmembrane region" description="Helical" evidence="11">
    <location>
        <begin position="1183"/>
        <end position="1205"/>
    </location>
</feature>
<dbReference type="Pfam" id="PF00690">
    <property type="entry name" value="Cation_ATPase_N"/>
    <property type="match status" value="1"/>
</dbReference>
<comment type="subcellular location">
    <subcellularLocation>
        <location evidence="1">Endomembrane system</location>
        <topology evidence="1">Multi-pass membrane protein</topology>
    </subcellularLocation>
</comment>
<keyword evidence="3" id="KW-0479">Metal-binding</keyword>
<dbReference type="Gene3D" id="3.40.1110.10">
    <property type="entry name" value="Calcium-transporting ATPase, cytoplasmic domain N"/>
    <property type="match status" value="1"/>
</dbReference>
<dbReference type="SFLD" id="SFLDS00003">
    <property type="entry name" value="Haloacid_Dehalogenase"/>
    <property type="match status" value="1"/>
</dbReference>
<dbReference type="Gene3D" id="2.70.150.10">
    <property type="entry name" value="Calcium-transporting ATPase, cytoplasmic transduction domain A"/>
    <property type="match status" value="1"/>
</dbReference>
<evidence type="ECO:0000256" key="10">
    <source>
        <dbReference type="SAM" id="MobiDB-lite"/>
    </source>
</evidence>
<dbReference type="GO" id="GO:0016887">
    <property type="term" value="F:ATP hydrolysis activity"/>
    <property type="evidence" value="ECO:0007669"/>
    <property type="project" value="InterPro"/>
</dbReference>
<dbReference type="SUPFAM" id="SSF81665">
    <property type="entry name" value="Calcium ATPase, transmembrane domain M"/>
    <property type="match status" value="1"/>
</dbReference>
<dbReference type="InterPro" id="IPR023214">
    <property type="entry name" value="HAD_sf"/>
</dbReference>
<dbReference type="GO" id="GO:0046872">
    <property type="term" value="F:metal ion binding"/>
    <property type="evidence" value="ECO:0007669"/>
    <property type="project" value="UniProtKB-KW"/>
</dbReference>
<dbReference type="InterPro" id="IPR008250">
    <property type="entry name" value="ATPase_P-typ_transduc_dom_A_sf"/>
</dbReference>
<dbReference type="InterPro" id="IPR023299">
    <property type="entry name" value="ATPase_P-typ_cyto_dom_N"/>
</dbReference>
<keyword evidence="9 11" id="KW-0472">Membrane</keyword>
<evidence type="ECO:0000256" key="1">
    <source>
        <dbReference type="ARBA" id="ARBA00004127"/>
    </source>
</evidence>
<evidence type="ECO:0000256" key="11">
    <source>
        <dbReference type="SAM" id="Phobius"/>
    </source>
</evidence>
<dbReference type="AlphaFoldDB" id="A0A7S2CJZ4"/>
<reference evidence="13" key="1">
    <citation type="submission" date="2021-01" db="EMBL/GenBank/DDBJ databases">
        <authorList>
            <person name="Corre E."/>
            <person name="Pelletier E."/>
            <person name="Niang G."/>
            <person name="Scheremetjew M."/>
            <person name="Finn R."/>
            <person name="Kale V."/>
            <person name="Holt S."/>
            <person name="Cochrane G."/>
            <person name="Meng A."/>
            <person name="Brown T."/>
            <person name="Cohen L."/>
        </authorList>
    </citation>
    <scope>NUCLEOTIDE SEQUENCE</scope>
    <source>
        <strain evidence="13">CCMP1381</strain>
    </source>
</reference>
<dbReference type="EMBL" id="HBGS01029075">
    <property type="protein sequence ID" value="CAD9425974.1"/>
    <property type="molecule type" value="Transcribed_RNA"/>
</dbReference>
<evidence type="ECO:0000256" key="6">
    <source>
        <dbReference type="ARBA" id="ARBA00022842"/>
    </source>
</evidence>
<feature type="transmembrane region" description="Helical" evidence="11">
    <location>
        <begin position="1003"/>
        <end position="1025"/>
    </location>
</feature>
<dbReference type="PRINTS" id="PR00119">
    <property type="entry name" value="CATATPASE"/>
</dbReference>
<organism evidence="13">
    <name type="scientific">Octactis speculum</name>
    <dbReference type="NCBI Taxonomy" id="3111310"/>
    <lineage>
        <taxon>Eukaryota</taxon>
        <taxon>Sar</taxon>
        <taxon>Stramenopiles</taxon>
        <taxon>Ochrophyta</taxon>
        <taxon>Dictyochophyceae</taxon>
        <taxon>Dictyochales</taxon>
        <taxon>Dictyochaceae</taxon>
        <taxon>Octactis</taxon>
    </lineage>
</organism>
<dbReference type="InterPro" id="IPR004014">
    <property type="entry name" value="ATPase_P-typ_cation-transptr_N"/>
</dbReference>
<proteinExistence type="predicted"/>
<dbReference type="Pfam" id="PF00689">
    <property type="entry name" value="Cation_ATPase_C"/>
    <property type="match status" value="1"/>
</dbReference>
<keyword evidence="6" id="KW-0460">Magnesium</keyword>
<dbReference type="NCBIfam" id="TIGR01494">
    <property type="entry name" value="ATPase_P-type"/>
    <property type="match status" value="2"/>
</dbReference>
<keyword evidence="7" id="KW-1278">Translocase</keyword>
<protein>
    <recommendedName>
        <fullName evidence="12">Cation-transporting P-type ATPase N-terminal domain-containing protein</fullName>
    </recommendedName>
</protein>
<evidence type="ECO:0000256" key="4">
    <source>
        <dbReference type="ARBA" id="ARBA00022741"/>
    </source>
</evidence>
<dbReference type="SMART" id="SM00831">
    <property type="entry name" value="Cation_ATPase_N"/>
    <property type="match status" value="1"/>
</dbReference>
<dbReference type="SUPFAM" id="SSF81653">
    <property type="entry name" value="Calcium ATPase, transduction domain A"/>
    <property type="match status" value="1"/>
</dbReference>
<evidence type="ECO:0000256" key="5">
    <source>
        <dbReference type="ARBA" id="ARBA00022840"/>
    </source>
</evidence>
<evidence type="ECO:0000259" key="12">
    <source>
        <dbReference type="SMART" id="SM00831"/>
    </source>
</evidence>
<dbReference type="PANTHER" id="PTHR24093:SF369">
    <property type="entry name" value="CALCIUM-TRANSPORTING ATPASE"/>
    <property type="match status" value="1"/>
</dbReference>
<feature type="transmembrane region" description="Helical" evidence="11">
    <location>
        <begin position="1084"/>
        <end position="1103"/>
    </location>
</feature>
<feature type="region of interest" description="Disordered" evidence="10">
    <location>
        <begin position="285"/>
        <end position="307"/>
    </location>
</feature>
<dbReference type="Gene3D" id="3.40.50.1000">
    <property type="entry name" value="HAD superfamily/HAD-like"/>
    <property type="match status" value="1"/>
</dbReference>
<accession>A0A7S2CJZ4</accession>
<dbReference type="GO" id="GO:0005524">
    <property type="term" value="F:ATP binding"/>
    <property type="evidence" value="ECO:0007669"/>
    <property type="project" value="UniProtKB-KW"/>
</dbReference>
<sequence>MILNGSSKLDISRSMLNNILNLRNSDETGEDGKKHRKSIQAMIDVGGLSNLLLKLGTDEKKGIDPNSVTVRQEEYGVNELEDVTPPTYLELIWEALKDPIMLMLLASAVIQFLLACIPATRDPCHADQIAWQEPFVILLSVFIVSNVAAGTDYTKGKELRRMKEERKHMNKLPVYRNGEIVALETKDIVVGDLVSLTVGDIIPCDGHFVEGNDVEVDESPLTGEPIAIKKTLEYDENSKNPWMIGGTKMVKGNCSFVVMAVGPHSTVGKINMQVLGLTVETDEGEDAVKSDDKGVVTTSDDDDSESPLTKKLEKMAFDITKFGFAAAIFGACIAAIIWAILKFGMGKIIAVEDSHSHTVKQSSSFFSKEDCEDITLEQNYDDDSYKDTCDQFSGNDDPAKIVQLFVTAVTILVVAIPEGLPLAVTLALAVSQASMAKLNNMVKVLESCETMGSATTICSDKTGTLTQNRMTVTNLYVGVSSDKCGEHHAREGPVSVGQQLTSSGADGGFVQTMRDSIAINSSDTSNLMPHKNKDGSIDTSRAYEQVGNKTECGFLGLCSDLCDAGTTYEDIRKSPTFASPVQPGPVGRNNACKFPFSSERKRMSWITPSQDGGFRLHCKGASEVVLARCTNVLTSDANEVVPLTDQHLKGVNDHIQQFANEANRTLVMAIRDFPPDFADWEGIYEGDGADLSSTTVDYEVEHGLTFVGLIGIEDPLRDDVPDSIRLCFNAGVDVRMVTGDNLRTAIAIASRCGILREEHFHHLPELRKEAKFASYAKRLDENFESIFTLQAEMRAAGMTDEETELFAADSKGARGRNLPSGEYTSDPVKALRDNFAMEGSDFMKKVAVGPIPHMGVDGEASQSSYGKTIGAERNQAGIVVNPEEFDAIWPSLRVMARCQPDDKLTLVQGLMESELYTMVDKVKALKEDEGITIYPDAQVVAVTGDGTNDAPALKRANVGFAMGITGTQVAQDACDIILMDDNFSSIITAIKYGRNVYESVQKFIQFQLTVNIVAVSLAIIGAIMFQSSPLGAVQMLWVNLIMDSLASLALATEPPHDALLNRPPTGRNDSIITKQMWFNMIGQSIYQLAATLLILFYGHVMFYTDADNIDTPSDTMLVKQQEIFSDSPDDQLRLGWFTGCEPSQHYSVLFNAFVMMTLFNQFASRKLYGEVNFFDGILGNKPFIVLSVIEFVLQFFFVQFIGSVVGCYPKGLTGSQWGYSLLFGFVGWLWQLVINYVFSHVKAAEK</sequence>
<keyword evidence="8 11" id="KW-1133">Transmembrane helix</keyword>
<evidence type="ECO:0000256" key="3">
    <source>
        <dbReference type="ARBA" id="ARBA00022723"/>
    </source>
</evidence>
<dbReference type="SUPFAM" id="SSF56784">
    <property type="entry name" value="HAD-like"/>
    <property type="match status" value="1"/>
</dbReference>
<evidence type="ECO:0000256" key="8">
    <source>
        <dbReference type="ARBA" id="ARBA00022989"/>
    </source>
</evidence>
<gene>
    <name evidence="13" type="ORF">DSPE1174_LOCUS14789</name>
</gene>
<dbReference type="SUPFAM" id="SSF81660">
    <property type="entry name" value="Metal cation-transporting ATPase, ATP-binding domain N"/>
    <property type="match status" value="1"/>
</dbReference>
<dbReference type="Pfam" id="PF00122">
    <property type="entry name" value="E1-E2_ATPase"/>
    <property type="match status" value="1"/>
</dbReference>
<evidence type="ECO:0000256" key="7">
    <source>
        <dbReference type="ARBA" id="ARBA00022967"/>
    </source>
</evidence>
<dbReference type="SFLD" id="SFLDG00002">
    <property type="entry name" value="C1.7:_P-type_atpase_like"/>
    <property type="match status" value="1"/>
</dbReference>
<dbReference type="InterPro" id="IPR044492">
    <property type="entry name" value="P_typ_ATPase_HD_dom"/>
</dbReference>
<feature type="transmembrane region" description="Helical" evidence="11">
    <location>
        <begin position="100"/>
        <end position="120"/>
    </location>
</feature>
<dbReference type="PANTHER" id="PTHR24093">
    <property type="entry name" value="CATION TRANSPORTING ATPASE"/>
    <property type="match status" value="1"/>
</dbReference>
<dbReference type="InterPro" id="IPR001757">
    <property type="entry name" value="P_typ_ATPase"/>
</dbReference>
<keyword evidence="5" id="KW-0067">ATP-binding</keyword>
<name>A0A7S2CJZ4_9STRA</name>
<evidence type="ECO:0000313" key="13">
    <source>
        <dbReference type="EMBL" id="CAD9425974.1"/>
    </source>
</evidence>
<dbReference type="Gene3D" id="1.20.1110.10">
    <property type="entry name" value="Calcium-transporting ATPase, transmembrane domain"/>
    <property type="match status" value="2"/>
</dbReference>
<keyword evidence="4" id="KW-0547">Nucleotide-binding</keyword>
<keyword evidence="2 11" id="KW-0812">Transmembrane</keyword>
<dbReference type="SFLD" id="SFLDF00027">
    <property type="entry name" value="p-type_atpase"/>
    <property type="match status" value="1"/>
</dbReference>
<dbReference type="PROSITE" id="PS00154">
    <property type="entry name" value="ATPASE_E1_E2"/>
    <property type="match status" value="1"/>
</dbReference>
<feature type="transmembrane region" description="Helical" evidence="11">
    <location>
        <begin position="322"/>
        <end position="341"/>
    </location>
</feature>
<dbReference type="GO" id="GO:0012505">
    <property type="term" value="C:endomembrane system"/>
    <property type="evidence" value="ECO:0007669"/>
    <property type="project" value="UniProtKB-SubCell"/>
</dbReference>
<dbReference type="InterPro" id="IPR036412">
    <property type="entry name" value="HAD-like_sf"/>
</dbReference>
<dbReference type="GO" id="GO:0005388">
    <property type="term" value="F:P-type calcium transporter activity"/>
    <property type="evidence" value="ECO:0007669"/>
    <property type="project" value="TreeGrafter"/>
</dbReference>
<evidence type="ECO:0000256" key="9">
    <source>
        <dbReference type="ARBA" id="ARBA00023136"/>
    </source>
</evidence>
<dbReference type="InterPro" id="IPR018303">
    <property type="entry name" value="ATPase_P-typ_P_site"/>
</dbReference>
<dbReference type="InterPro" id="IPR059000">
    <property type="entry name" value="ATPase_P-type_domA"/>
</dbReference>
<evidence type="ECO:0000256" key="2">
    <source>
        <dbReference type="ARBA" id="ARBA00022692"/>
    </source>
</evidence>
<feature type="transmembrane region" description="Helical" evidence="11">
    <location>
        <begin position="1217"/>
        <end position="1238"/>
    </location>
</feature>
<dbReference type="InterPro" id="IPR023298">
    <property type="entry name" value="ATPase_P-typ_TM_dom_sf"/>
</dbReference>
<feature type="transmembrane region" description="Helical" evidence="11">
    <location>
        <begin position="1145"/>
        <end position="1163"/>
    </location>
</feature>
<feature type="transmembrane region" description="Helical" evidence="11">
    <location>
        <begin position="135"/>
        <end position="153"/>
    </location>
</feature>
<dbReference type="InterPro" id="IPR006068">
    <property type="entry name" value="ATPase_P-typ_cation-transptr_C"/>
</dbReference>
<feature type="domain" description="Cation-transporting P-type ATPase N-terminal" evidence="12">
    <location>
        <begin position="44"/>
        <end position="116"/>
    </location>
</feature>
<dbReference type="Pfam" id="PF13246">
    <property type="entry name" value="Cation_ATPase"/>
    <property type="match status" value="1"/>
</dbReference>
<dbReference type="GO" id="GO:0005886">
    <property type="term" value="C:plasma membrane"/>
    <property type="evidence" value="ECO:0007669"/>
    <property type="project" value="TreeGrafter"/>
</dbReference>